<dbReference type="AlphaFoldDB" id="A0A915XH86"/>
<keyword evidence="4" id="KW-1185">Reference proteome</keyword>
<dbReference type="Gene3D" id="3.40.50.1000">
    <property type="entry name" value="HAD superfamily/HAD-like"/>
    <property type="match status" value="1"/>
</dbReference>
<dbReference type="Pfam" id="PF06941">
    <property type="entry name" value="NT5C"/>
    <property type="match status" value="1"/>
</dbReference>
<dbReference type="PANTHER" id="PTHR35134:SF2">
    <property type="entry name" value="NUCLEOTIDASE YQFW-RELATED"/>
    <property type="match status" value="1"/>
</dbReference>
<feature type="active site" description="Proton donor" evidence="2">
    <location>
        <position position="24"/>
    </location>
</feature>
<evidence type="ECO:0000256" key="2">
    <source>
        <dbReference type="PIRSR" id="PIRSR610708-1"/>
    </source>
</evidence>
<dbReference type="EMBL" id="AP024233">
    <property type="protein sequence ID" value="BCO07750.1"/>
    <property type="molecule type" value="Genomic_DNA"/>
</dbReference>
<dbReference type="InterPro" id="IPR052419">
    <property type="entry name" value="5_3-deoxyribonucleotidase-like"/>
</dbReference>
<dbReference type="Proteomes" id="UP001063350">
    <property type="component" value="Chromosome"/>
</dbReference>
<dbReference type="KEGG" id="ddu:GF1_01260"/>
<reference evidence="3" key="1">
    <citation type="submission" date="2020-12" db="EMBL/GenBank/DDBJ databases">
        <title>Desulfobium dissulfuricans gen. nov., sp. nov., a novel mesophilic, sulfate-reducing bacterium isolated from a deep-sea hydrothermal vent.</title>
        <authorList>
            <person name="Hashimoto Y."/>
            <person name="Tame A."/>
            <person name="Sawayama S."/>
            <person name="Miyazaki J."/>
            <person name="Takai K."/>
            <person name="Nakagawa S."/>
        </authorList>
    </citation>
    <scope>NUCLEOTIDE SEQUENCE</scope>
    <source>
        <strain evidence="3">GF1</strain>
    </source>
</reference>
<sequence length="201" mass="22423">MNRTATQKRNSKTIDPARLGFDFDGVVADTAEAFIRLACEEYGRCDIRLEDITSFEVEECLAMDPSAIQAIFMKILLDSVGTGLKPMPGAVEVLGELSEKAPVTLVTARPHPEPVSEWLATVLPPSTLPRIHIVAMGAHDDKPRHIRDRGLEWFIDDRAETCLQLPEHGITPIVFSQPWNKGKHQLPTVSSWEEIRSLCLQ</sequence>
<dbReference type="InterPro" id="IPR023214">
    <property type="entry name" value="HAD_sf"/>
</dbReference>
<gene>
    <name evidence="3" type="ORF">GF1_01260</name>
</gene>
<dbReference type="RefSeq" id="WP_267927692.1">
    <property type="nucleotide sequence ID" value="NZ_AP024233.1"/>
</dbReference>
<protein>
    <recommendedName>
        <fullName evidence="5">Haloacid dehalogenase</fullName>
    </recommendedName>
</protein>
<organism evidence="3 4">
    <name type="scientific">Desulfolithobacter dissulfuricans</name>
    <dbReference type="NCBI Taxonomy" id="2795293"/>
    <lineage>
        <taxon>Bacteria</taxon>
        <taxon>Pseudomonadati</taxon>
        <taxon>Thermodesulfobacteriota</taxon>
        <taxon>Desulfobulbia</taxon>
        <taxon>Desulfobulbales</taxon>
        <taxon>Desulfobulbaceae</taxon>
        <taxon>Desulfolithobacter</taxon>
    </lineage>
</organism>
<evidence type="ECO:0008006" key="5">
    <source>
        <dbReference type="Google" id="ProtNLM"/>
    </source>
</evidence>
<accession>A0A915XH86</accession>
<evidence type="ECO:0000256" key="1">
    <source>
        <dbReference type="ARBA" id="ARBA00009589"/>
    </source>
</evidence>
<dbReference type="GO" id="GO:0009264">
    <property type="term" value="P:deoxyribonucleotide catabolic process"/>
    <property type="evidence" value="ECO:0007669"/>
    <property type="project" value="InterPro"/>
</dbReference>
<dbReference type="InterPro" id="IPR036412">
    <property type="entry name" value="HAD-like_sf"/>
</dbReference>
<evidence type="ECO:0000313" key="3">
    <source>
        <dbReference type="EMBL" id="BCO07750.1"/>
    </source>
</evidence>
<dbReference type="PANTHER" id="PTHR35134">
    <property type="entry name" value="NUCLEOTIDASE YQFW-RELATED"/>
    <property type="match status" value="1"/>
</dbReference>
<dbReference type="InterPro" id="IPR010708">
    <property type="entry name" value="5'(3')-deoxyribonucleotidase"/>
</dbReference>
<evidence type="ECO:0000313" key="4">
    <source>
        <dbReference type="Proteomes" id="UP001063350"/>
    </source>
</evidence>
<feature type="active site" description="Nucleophile" evidence="2">
    <location>
        <position position="22"/>
    </location>
</feature>
<proteinExistence type="inferred from homology"/>
<comment type="similarity">
    <text evidence="1">Belongs to the 5'(3')-deoxyribonucleotidase family.</text>
</comment>
<name>A0A915XH86_9BACT</name>
<dbReference type="SUPFAM" id="SSF56784">
    <property type="entry name" value="HAD-like"/>
    <property type="match status" value="1"/>
</dbReference>
<dbReference type="GO" id="GO:0008253">
    <property type="term" value="F:5'-nucleotidase activity"/>
    <property type="evidence" value="ECO:0007669"/>
    <property type="project" value="InterPro"/>
</dbReference>